<evidence type="ECO:0000256" key="5">
    <source>
        <dbReference type="ARBA" id="ARBA00022692"/>
    </source>
</evidence>
<keyword evidence="8 12" id="KW-1133">Transmembrane helix</keyword>
<feature type="compositionally biased region" description="Basic and acidic residues" evidence="11">
    <location>
        <begin position="454"/>
        <end position="465"/>
    </location>
</feature>
<name>A0A5B9WAN3_9BACT</name>
<evidence type="ECO:0000256" key="2">
    <source>
        <dbReference type="ARBA" id="ARBA00004141"/>
    </source>
</evidence>
<evidence type="ECO:0000256" key="6">
    <source>
        <dbReference type="ARBA" id="ARBA00022801"/>
    </source>
</evidence>
<dbReference type="Pfam" id="PF17820">
    <property type="entry name" value="PDZ_6"/>
    <property type="match status" value="1"/>
</dbReference>
<evidence type="ECO:0000256" key="10">
    <source>
        <dbReference type="ARBA" id="ARBA00023136"/>
    </source>
</evidence>
<sequence>MATLSTFWNIALVVVGLGFVIFFHELGHFLLAKWNGVKVEKFSIGFGPTLLGFQRGETEYVIAAIPLGGFVKMLGEGTEGEATRSTDPRAFPNKSVGARMAIISAGVIMNVILGLACFAYAYGHGMLEAPAKIGGVVAGSPAFEAGLRPGDDIAAIDGKTEISFANIILKVRLSGEGQTLRFDIKRPGRDEPIRMEMQPRREPGIDFPTVGILPTKSLDAFASLPPAGTTGPSKLPADLSDAERKAFETLVAAGPEGEAPTPLAEHGAYQRLLCKYPDRPLVHVFERHATPDAPASGKSEFTLPPSRFVDFGFTPTAEPISAIRKESIAERAGFRAGDRIVKVDGREDFDPMRLPTDCLRNAGKAMTFEVERGSGPDAKRVTLTATPDDSPAWLEPILPKEPLEVPGLGLAFPIRPKIQAVRPDSPAARAGLKPGDEVTAMGYAPKKPASAKDAAAKETGKKDSAPELVGFGGDDGAAWPSRFQELQYHEGPVLLVVNNGSSPVSVTPEPVDGWYFPDRGLRFVDLFRKLPPQSIGSAIRRGWDDTVENILSIYAMIRSLAQHRVGTKGVAGPVRIAGIAYQAASSGLTDLIHFLGLISINLAVINFLPIPPLDGGQMAFLIAEKVRGKPLPESALTPMVVTGLVLILCLFVFVTYQDIFSFFGK</sequence>
<dbReference type="KEGG" id="agv:OJF2_58990"/>
<dbReference type="EC" id="3.4.24.-" evidence="14"/>
<dbReference type="InterPro" id="IPR008915">
    <property type="entry name" value="Peptidase_M50"/>
</dbReference>
<dbReference type="GO" id="GO:0006508">
    <property type="term" value="P:proteolysis"/>
    <property type="evidence" value="ECO:0007669"/>
    <property type="project" value="UniProtKB-KW"/>
</dbReference>
<keyword evidence="15" id="KW-1185">Reference proteome</keyword>
<evidence type="ECO:0000313" key="14">
    <source>
        <dbReference type="EMBL" id="QEH37309.1"/>
    </source>
</evidence>
<feature type="transmembrane region" description="Helical" evidence="12">
    <location>
        <begin position="634"/>
        <end position="656"/>
    </location>
</feature>
<evidence type="ECO:0000313" key="15">
    <source>
        <dbReference type="Proteomes" id="UP000324233"/>
    </source>
</evidence>
<feature type="region of interest" description="Disordered" evidence="11">
    <location>
        <begin position="439"/>
        <end position="468"/>
    </location>
</feature>
<keyword evidence="5 12" id="KW-0812">Transmembrane</keyword>
<dbReference type="Proteomes" id="UP000324233">
    <property type="component" value="Chromosome"/>
</dbReference>
<dbReference type="EMBL" id="CP042997">
    <property type="protein sequence ID" value="QEH37309.1"/>
    <property type="molecule type" value="Genomic_DNA"/>
</dbReference>
<evidence type="ECO:0000256" key="8">
    <source>
        <dbReference type="ARBA" id="ARBA00022989"/>
    </source>
</evidence>
<evidence type="ECO:0000259" key="13">
    <source>
        <dbReference type="PROSITE" id="PS50106"/>
    </source>
</evidence>
<feature type="transmembrane region" description="Helical" evidence="12">
    <location>
        <begin position="591"/>
        <end position="613"/>
    </location>
</feature>
<dbReference type="PROSITE" id="PS50106">
    <property type="entry name" value="PDZ"/>
    <property type="match status" value="1"/>
</dbReference>
<dbReference type="InterPro" id="IPR004387">
    <property type="entry name" value="Pept_M50_Zn"/>
</dbReference>
<dbReference type="RefSeq" id="WP_148596883.1">
    <property type="nucleotide sequence ID" value="NZ_CP042997.1"/>
</dbReference>
<dbReference type="CDD" id="cd06163">
    <property type="entry name" value="S2P-M50_PDZ_RseP-like"/>
    <property type="match status" value="1"/>
</dbReference>
<dbReference type="GO" id="GO:0004222">
    <property type="term" value="F:metalloendopeptidase activity"/>
    <property type="evidence" value="ECO:0007669"/>
    <property type="project" value="InterPro"/>
</dbReference>
<reference evidence="14 15" key="1">
    <citation type="submission" date="2019-08" db="EMBL/GenBank/DDBJ databases">
        <title>Deep-cultivation of Planctomycetes and their phenomic and genomic characterization uncovers novel biology.</title>
        <authorList>
            <person name="Wiegand S."/>
            <person name="Jogler M."/>
            <person name="Boedeker C."/>
            <person name="Pinto D."/>
            <person name="Vollmers J."/>
            <person name="Rivas-Marin E."/>
            <person name="Kohn T."/>
            <person name="Peeters S.H."/>
            <person name="Heuer A."/>
            <person name="Rast P."/>
            <person name="Oberbeckmann S."/>
            <person name="Bunk B."/>
            <person name="Jeske O."/>
            <person name="Meyerdierks A."/>
            <person name="Storesund J.E."/>
            <person name="Kallscheuer N."/>
            <person name="Luecker S."/>
            <person name="Lage O.M."/>
            <person name="Pohl T."/>
            <person name="Merkel B.J."/>
            <person name="Hornburger P."/>
            <person name="Mueller R.-W."/>
            <person name="Bruemmer F."/>
            <person name="Labrenz M."/>
            <person name="Spormann A.M."/>
            <person name="Op den Camp H."/>
            <person name="Overmann J."/>
            <person name="Amann R."/>
            <person name="Jetten M.S.M."/>
            <person name="Mascher T."/>
            <person name="Medema M.H."/>
            <person name="Devos D.P."/>
            <person name="Kaster A.-K."/>
            <person name="Ovreas L."/>
            <person name="Rohde M."/>
            <person name="Galperin M.Y."/>
            <person name="Jogler C."/>
        </authorList>
    </citation>
    <scope>NUCLEOTIDE SEQUENCE [LARGE SCALE GENOMIC DNA]</scope>
    <source>
        <strain evidence="14 15">OJF2</strain>
    </source>
</reference>
<evidence type="ECO:0000256" key="9">
    <source>
        <dbReference type="ARBA" id="ARBA00023049"/>
    </source>
</evidence>
<evidence type="ECO:0000256" key="7">
    <source>
        <dbReference type="ARBA" id="ARBA00022833"/>
    </source>
</evidence>
<evidence type="ECO:0000256" key="3">
    <source>
        <dbReference type="ARBA" id="ARBA00007931"/>
    </source>
</evidence>
<feature type="compositionally biased region" description="Low complexity" evidence="11">
    <location>
        <begin position="444"/>
        <end position="453"/>
    </location>
</feature>
<accession>A0A5B9WAN3</accession>
<dbReference type="PANTHER" id="PTHR42837">
    <property type="entry name" value="REGULATOR OF SIGMA-E PROTEASE RSEP"/>
    <property type="match status" value="1"/>
</dbReference>
<dbReference type="InterPro" id="IPR001478">
    <property type="entry name" value="PDZ"/>
</dbReference>
<dbReference type="PANTHER" id="PTHR42837:SF2">
    <property type="entry name" value="MEMBRANE METALLOPROTEASE ARASP2, CHLOROPLASTIC-RELATED"/>
    <property type="match status" value="1"/>
</dbReference>
<feature type="transmembrane region" description="Helical" evidence="12">
    <location>
        <begin position="6"/>
        <end position="23"/>
    </location>
</feature>
<protein>
    <submittedName>
        <fullName evidence="14">Regulator of sigma-E protease RseP</fullName>
        <ecNumber evidence="14">3.4.24.-</ecNumber>
    </submittedName>
</protein>
<keyword evidence="4 14" id="KW-0645">Protease</keyword>
<keyword evidence="9" id="KW-0482">Metalloprotease</keyword>
<evidence type="ECO:0000256" key="4">
    <source>
        <dbReference type="ARBA" id="ARBA00022670"/>
    </source>
</evidence>
<gene>
    <name evidence="14" type="primary">rseP</name>
    <name evidence="14" type="ORF">OJF2_58990</name>
</gene>
<feature type="transmembrane region" description="Helical" evidence="12">
    <location>
        <begin position="101"/>
        <end position="122"/>
    </location>
</feature>
<evidence type="ECO:0000256" key="1">
    <source>
        <dbReference type="ARBA" id="ARBA00001947"/>
    </source>
</evidence>
<dbReference type="Gene3D" id="2.30.42.10">
    <property type="match status" value="3"/>
</dbReference>
<dbReference type="SUPFAM" id="SSF50156">
    <property type="entry name" value="PDZ domain-like"/>
    <property type="match status" value="3"/>
</dbReference>
<dbReference type="Pfam" id="PF02163">
    <property type="entry name" value="Peptidase_M50"/>
    <property type="match status" value="1"/>
</dbReference>
<proteinExistence type="inferred from homology"/>
<evidence type="ECO:0000256" key="12">
    <source>
        <dbReference type="SAM" id="Phobius"/>
    </source>
</evidence>
<keyword evidence="7" id="KW-0862">Zinc</keyword>
<dbReference type="SMART" id="SM00228">
    <property type="entry name" value="PDZ"/>
    <property type="match status" value="3"/>
</dbReference>
<comment type="subcellular location">
    <subcellularLocation>
        <location evidence="2">Membrane</location>
        <topology evidence="2">Multi-pass membrane protein</topology>
    </subcellularLocation>
</comment>
<organism evidence="14 15">
    <name type="scientific">Aquisphaera giovannonii</name>
    <dbReference type="NCBI Taxonomy" id="406548"/>
    <lineage>
        <taxon>Bacteria</taxon>
        <taxon>Pseudomonadati</taxon>
        <taxon>Planctomycetota</taxon>
        <taxon>Planctomycetia</taxon>
        <taxon>Isosphaerales</taxon>
        <taxon>Isosphaeraceae</taxon>
        <taxon>Aquisphaera</taxon>
    </lineage>
</organism>
<feature type="domain" description="PDZ" evidence="13">
    <location>
        <begin position="300"/>
        <end position="374"/>
    </location>
</feature>
<keyword evidence="10 12" id="KW-0472">Membrane</keyword>
<dbReference type="OrthoDB" id="9782003at2"/>
<evidence type="ECO:0000256" key="11">
    <source>
        <dbReference type="SAM" id="MobiDB-lite"/>
    </source>
</evidence>
<comment type="similarity">
    <text evidence="3">Belongs to the peptidase M50B family.</text>
</comment>
<comment type="cofactor">
    <cofactor evidence="1">
        <name>Zn(2+)</name>
        <dbReference type="ChEBI" id="CHEBI:29105"/>
    </cofactor>
</comment>
<dbReference type="InterPro" id="IPR036034">
    <property type="entry name" value="PDZ_sf"/>
</dbReference>
<dbReference type="GO" id="GO:0016020">
    <property type="term" value="C:membrane"/>
    <property type="evidence" value="ECO:0007669"/>
    <property type="project" value="UniProtKB-SubCell"/>
</dbReference>
<dbReference type="AlphaFoldDB" id="A0A5B9WAN3"/>
<keyword evidence="6 14" id="KW-0378">Hydrolase</keyword>
<dbReference type="InterPro" id="IPR041489">
    <property type="entry name" value="PDZ_6"/>
</dbReference>